<keyword evidence="6 7" id="KW-0539">Nucleus</keyword>
<comment type="function">
    <text evidence="7">Involved in pre-mRNA splicing.</text>
</comment>
<feature type="domain" description="Pre-mRNA-splicing factor SLU7" evidence="9">
    <location>
        <begin position="146"/>
        <end position="401"/>
    </location>
</feature>
<name>A0AAX4P5K8_9CHLO</name>
<evidence type="ECO:0000256" key="7">
    <source>
        <dbReference type="RuleBase" id="RU367071"/>
    </source>
</evidence>
<feature type="region of interest" description="Disordered" evidence="8">
    <location>
        <begin position="502"/>
        <end position="531"/>
    </location>
</feature>
<keyword evidence="5 7" id="KW-0508">mRNA splicing</keyword>
<feature type="compositionally biased region" description="Basic and acidic residues" evidence="8">
    <location>
        <begin position="502"/>
        <end position="515"/>
    </location>
</feature>
<proteinExistence type="inferred from homology"/>
<accession>A0AAX4P5K8</accession>
<protein>
    <recommendedName>
        <fullName evidence="7">Pre-mRNA-splicing factor SLU7</fullName>
    </recommendedName>
</protein>
<comment type="similarity">
    <text evidence="2 7">Belongs to the SLU7 family.</text>
</comment>
<evidence type="ECO:0000256" key="6">
    <source>
        <dbReference type="ARBA" id="ARBA00023242"/>
    </source>
</evidence>
<keyword evidence="4 7" id="KW-0747">Spliceosome</keyword>
<dbReference type="GO" id="GO:0030628">
    <property type="term" value="F:pre-mRNA 3'-splice site binding"/>
    <property type="evidence" value="ECO:0007669"/>
    <property type="project" value="UniProtKB-UniRule"/>
</dbReference>
<evidence type="ECO:0000256" key="1">
    <source>
        <dbReference type="ARBA" id="ARBA00004123"/>
    </source>
</evidence>
<evidence type="ECO:0000313" key="10">
    <source>
        <dbReference type="EMBL" id="WZN61657.1"/>
    </source>
</evidence>
<dbReference type="EMBL" id="CP151504">
    <property type="protein sequence ID" value="WZN61657.1"/>
    <property type="molecule type" value="Genomic_DNA"/>
</dbReference>
<evidence type="ECO:0000313" key="11">
    <source>
        <dbReference type="Proteomes" id="UP001472866"/>
    </source>
</evidence>
<dbReference type="PANTHER" id="PTHR12942">
    <property type="entry name" value="STEP II SPLICING FACTOR SLU7"/>
    <property type="match status" value="1"/>
</dbReference>
<keyword evidence="11" id="KW-1185">Reference proteome</keyword>
<dbReference type="GO" id="GO:0005681">
    <property type="term" value="C:spliceosomal complex"/>
    <property type="evidence" value="ECO:0007669"/>
    <property type="project" value="UniProtKB-UniRule"/>
</dbReference>
<dbReference type="PANTHER" id="PTHR12942:SF2">
    <property type="entry name" value="PRE-MRNA-SPLICING FACTOR SLU7"/>
    <property type="match status" value="1"/>
</dbReference>
<comment type="subcellular location">
    <subcellularLocation>
        <location evidence="1 7">Nucleus</location>
    </subcellularLocation>
</comment>
<evidence type="ECO:0000256" key="4">
    <source>
        <dbReference type="ARBA" id="ARBA00022728"/>
    </source>
</evidence>
<organism evidence="10 11">
    <name type="scientific">Chloropicon roscoffensis</name>
    <dbReference type="NCBI Taxonomy" id="1461544"/>
    <lineage>
        <taxon>Eukaryota</taxon>
        <taxon>Viridiplantae</taxon>
        <taxon>Chlorophyta</taxon>
        <taxon>Chloropicophyceae</taxon>
        <taxon>Chloropicales</taxon>
        <taxon>Chloropicaceae</taxon>
        <taxon>Chloropicon</taxon>
    </lineage>
</organism>
<gene>
    <name evidence="10" type="ORF">HKI87_04g31920</name>
</gene>
<dbReference type="InterPro" id="IPR021715">
    <property type="entry name" value="Slu7_dom"/>
</dbReference>
<evidence type="ECO:0000259" key="9">
    <source>
        <dbReference type="Pfam" id="PF11708"/>
    </source>
</evidence>
<dbReference type="GO" id="GO:0000398">
    <property type="term" value="P:mRNA splicing, via spliceosome"/>
    <property type="evidence" value="ECO:0007669"/>
    <property type="project" value="UniProtKB-UniRule"/>
</dbReference>
<sequence>MASSSSRQKSREDYRRAMELEEARKAGLAPAALDEDGKEINPHIPQFMTTAPWYMQSDGPTLKHQRNWKKEVEGAEEAKEAAKGKDQWYQRGKKTFQATKYRKGACANCGAMTHKTKDCLERPRAKGAKWTNKKIAADEHIAEVRLGYDGKRDRWNGYDARDFAKVQQRYEKIESAKQEEAKKLELEEKFKDEGGGEGDGEGEFLLKDEEEAGFNKVEKRVRTTAGGATGSVRNLRIREDTAKYLLNLDVNSAHYDPKSRSMRADPNPDLPDSEKNFRGDAHLLREGEVQAWNRLVLHQGQLSGAGQGHHMQALPSQAEALYKEFKAKKEKVAAKSKTNVVDLYGNAAREDKIDQRLLVGQTERYVEYNRRGQVVKGEENRVASRYEEDVMVNNHTSVWGSWWHDGVWGYACCRQTMRNSYCTGQAERDEGNHGEAAGTAAREVAVGAGGDGRKMLKPRGVGEASASAGAAGYQGKQQTWGEHQEVALDEEKLKVALGKEGERVKARAERDERKRGYNSLRGEGEGNDMTPEEMEAYRMKKMRADDPMLKFKDLGDDDDDVLR</sequence>
<keyword evidence="3 7" id="KW-0507">mRNA processing</keyword>
<dbReference type="Pfam" id="PF11708">
    <property type="entry name" value="Slu7"/>
    <property type="match status" value="1"/>
</dbReference>
<evidence type="ECO:0000256" key="5">
    <source>
        <dbReference type="ARBA" id="ARBA00023187"/>
    </source>
</evidence>
<dbReference type="InterPro" id="IPR039974">
    <property type="entry name" value="Splicing_factor_SLU7"/>
</dbReference>
<evidence type="ECO:0000256" key="3">
    <source>
        <dbReference type="ARBA" id="ARBA00022664"/>
    </source>
</evidence>
<evidence type="ECO:0000256" key="2">
    <source>
        <dbReference type="ARBA" id="ARBA00007203"/>
    </source>
</evidence>
<evidence type="ECO:0000256" key="8">
    <source>
        <dbReference type="SAM" id="MobiDB-lite"/>
    </source>
</evidence>
<dbReference type="Proteomes" id="UP001472866">
    <property type="component" value="Chromosome 04"/>
</dbReference>
<reference evidence="10 11" key="1">
    <citation type="submission" date="2024-03" db="EMBL/GenBank/DDBJ databases">
        <title>Complete genome sequence of the green alga Chloropicon roscoffensis RCC1871.</title>
        <authorList>
            <person name="Lemieux C."/>
            <person name="Pombert J.-F."/>
            <person name="Otis C."/>
            <person name="Turmel M."/>
        </authorList>
    </citation>
    <scope>NUCLEOTIDE SEQUENCE [LARGE SCALE GENOMIC DNA]</scope>
    <source>
        <strain evidence="10 11">RCC1871</strain>
    </source>
</reference>
<dbReference type="AlphaFoldDB" id="A0AAX4P5K8"/>
<comment type="subunit">
    <text evidence="7">Associated with the spliceosome.</text>
</comment>